<dbReference type="GO" id="GO:0012505">
    <property type="term" value="C:endomembrane system"/>
    <property type="evidence" value="ECO:0007669"/>
    <property type="project" value="UniProtKB-SubCell"/>
</dbReference>
<dbReference type="AlphaFoldDB" id="A0A0C3CM43"/>
<dbReference type="SMART" id="SM00693">
    <property type="entry name" value="DysFN"/>
    <property type="match status" value="1"/>
</dbReference>
<reference evidence="9" key="2">
    <citation type="submission" date="2015-01" db="EMBL/GenBank/DDBJ databases">
        <title>Evolutionary Origins and Diversification of the Mycorrhizal Mutualists.</title>
        <authorList>
            <consortium name="DOE Joint Genome Institute"/>
            <consortium name="Mycorrhizal Genomics Consortium"/>
            <person name="Kohler A."/>
            <person name="Kuo A."/>
            <person name="Nagy L.G."/>
            <person name="Floudas D."/>
            <person name="Copeland A."/>
            <person name="Barry K.W."/>
            <person name="Cichocki N."/>
            <person name="Veneault-Fourrey C."/>
            <person name="LaButti K."/>
            <person name="Lindquist E.A."/>
            <person name="Lipzen A."/>
            <person name="Lundell T."/>
            <person name="Morin E."/>
            <person name="Murat C."/>
            <person name="Riley R."/>
            <person name="Ohm R."/>
            <person name="Sun H."/>
            <person name="Tunlid A."/>
            <person name="Henrissat B."/>
            <person name="Grigoriev I.V."/>
            <person name="Hibbett D.S."/>
            <person name="Martin F."/>
        </authorList>
    </citation>
    <scope>NUCLEOTIDE SEQUENCE [LARGE SCALE GENOMIC DNA]</scope>
    <source>
        <strain evidence="9">h7</strain>
    </source>
</reference>
<dbReference type="EMBL" id="KN831772">
    <property type="protein sequence ID" value="KIM45159.1"/>
    <property type="molecule type" value="Genomic_DNA"/>
</dbReference>
<dbReference type="GO" id="GO:0005778">
    <property type="term" value="C:peroxisomal membrane"/>
    <property type="evidence" value="ECO:0007669"/>
    <property type="project" value="UniProtKB-ARBA"/>
</dbReference>
<dbReference type="InterPro" id="IPR010482">
    <property type="entry name" value="TECPR1-like_DysF"/>
</dbReference>
<evidence type="ECO:0000313" key="9">
    <source>
        <dbReference type="Proteomes" id="UP000053424"/>
    </source>
</evidence>
<dbReference type="InterPro" id="IPR006614">
    <property type="entry name" value="Peroxin/Ferlin"/>
</dbReference>
<gene>
    <name evidence="8" type="ORF">M413DRAFT_441843</name>
</gene>
<dbReference type="Proteomes" id="UP000053424">
    <property type="component" value="Unassembled WGS sequence"/>
</dbReference>
<reference evidence="8 9" key="1">
    <citation type="submission" date="2014-04" db="EMBL/GenBank/DDBJ databases">
        <authorList>
            <consortium name="DOE Joint Genome Institute"/>
            <person name="Kuo A."/>
            <person name="Gay G."/>
            <person name="Dore J."/>
            <person name="Kohler A."/>
            <person name="Nagy L.G."/>
            <person name="Floudas D."/>
            <person name="Copeland A."/>
            <person name="Barry K.W."/>
            <person name="Cichocki N."/>
            <person name="Veneault-Fourrey C."/>
            <person name="LaButti K."/>
            <person name="Lindquist E.A."/>
            <person name="Lipzen A."/>
            <person name="Lundell T."/>
            <person name="Morin E."/>
            <person name="Murat C."/>
            <person name="Sun H."/>
            <person name="Tunlid A."/>
            <person name="Henrissat B."/>
            <person name="Grigoriev I.V."/>
            <person name="Hibbett D.S."/>
            <person name="Martin F."/>
            <person name="Nordberg H.P."/>
            <person name="Cantor M.N."/>
            <person name="Hua S.X."/>
        </authorList>
    </citation>
    <scope>NUCLEOTIDE SEQUENCE [LARGE SCALE GENOMIC DNA]</scope>
    <source>
        <strain evidence="9">h7</strain>
    </source>
</reference>
<keyword evidence="4 6" id="KW-0472">Membrane</keyword>
<keyword evidence="3 6" id="KW-1133">Transmembrane helix</keyword>
<dbReference type="InterPro" id="IPR052646">
    <property type="entry name" value="Peroxisomal_PEX28-32"/>
</dbReference>
<evidence type="ECO:0000256" key="4">
    <source>
        <dbReference type="ARBA" id="ARBA00023136"/>
    </source>
</evidence>
<evidence type="ECO:0000259" key="7">
    <source>
        <dbReference type="SMART" id="SM00693"/>
    </source>
</evidence>
<proteinExistence type="predicted"/>
<evidence type="ECO:0000256" key="6">
    <source>
        <dbReference type="SAM" id="Phobius"/>
    </source>
</evidence>
<dbReference type="HOGENOM" id="CLU_025142_0_0_1"/>
<name>A0A0C3CM43_HEBCY</name>
<dbReference type="STRING" id="686832.A0A0C3CM43"/>
<organism evidence="8 9">
    <name type="scientific">Hebeloma cylindrosporum</name>
    <dbReference type="NCBI Taxonomy" id="76867"/>
    <lineage>
        <taxon>Eukaryota</taxon>
        <taxon>Fungi</taxon>
        <taxon>Dikarya</taxon>
        <taxon>Basidiomycota</taxon>
        <taxon>Agaricomycotina</taxon>
        <taxon>Agaricomycetes</taxon>
        <taxon>Agaricomycetidae</taxon>
        <taxon>Agaricales</taxon>
        <taxon>Agaricineae</taxon>
        <taxon>Hymenogastraceae</taxon>
        <taxon>Hebeloma</taxon>
    </lineage>
</organism>
<feature type="domain" description="Peroxin/Ferlin" evidence="7">
    <location>
        <begin position="216"/>
        <end position="295"/>
    </location>
</feature>
<dbReference type="OrthoDB" id="5586090at2759"/>
<feature type="region of interest" description="Disordered" evidence="5">
    <location>
        <begin position="412"/>
        <end position="443"/>
    </location>
</feature>
<feature type="region of interest" description="Disordered" evidence="5">
    <location>
        <begin position="307"/>
        <end position="355"/>
    </location>
</feature>
<evidence type="ECO:0000256" key="2">
    <source>
        <dbReference type="ARBA" id="ARBA00022692"/>
    </source>
</evidence>
<accession>A0A0C3CM43</accession>
<sequence>MVSDADNFILSDFLSNVPPALTLALVQLAPAISVCKSAIQISSWSTSWHHSWLALAAWWALCLFLELTLRRFLPLVIFAFAALAQRRQNHHHLQPPTTEHSLRTIITDLTIIQSLLPSIPPPSIAIPKLFRVVVISYIPYITLSFFVSFRVLCAIVGTFILTWRAPWAIVLRAIIWRSAWFRWFIYKSWALISGDPLPPPTMSFQPSTHSSNPVQSLRFLFSIYENQRWWMGLDWTAALLPGERPSWCSASQQPLSPPNAFSLPENTTVYLSDEKKGRVKRTATWKWEEPEWRVLVHKEGGGLSRVGLPLPSVKDETPSRSRPSKAAGRIHNTTADTTKNTAATSETDHISEGSEEAAEEELLTDVDGWVYGDNKWENQSHRGGLGKYTRYRRWTRIAVVFEEVESVPLGDLGIQKDSSSLPISDASSRTSDLTIGNPPDSPLRQRLRMALNKGSGPASQSQAQPQS</sequence>
<evidence type="ECO:0000256" key="1">
    <source>
        <dbReference type="ARBA" id="ARBA00004127"/>
    </source>
</evidence>
<feature type="transmembrane region" description="Helical" evidence="6">
    <location>
        <begin position="137"/>
        <end position="161"/>
    </location>
</feature>
<evidence type="ECO:0000256" key="5">
    <source>
        <dbReference type="SAM" id="MobiDB-lite"/>
    </source>
</evidence>
<evidence type="ECO:0000313" key="8">
    <source>
        <dbReference type="EMBL" id="KIM45159.1"/>
    </source>
</evidence>
<dbReference type="GO" id="GO:0007031">
    <property type="term" value="P:peroxisome organization"/>
    <property type="evidence" value="ECO:0007669"/>
    <property type="project" value="TreeGrafter"/>
</dbReference>
<protein>
    <recommendedName>
        <fullName evidence="7">Peroxin/Ferlin domain-containing protein</fullName>
    </recommendedName>
</protein>
<dbReference type="Pfam" id="PF06398">
    <property type="entry name" value="Pex24p"/>
    <property type="match status" value="1"/>
</dbReference>
<feature type="compositionally biased region" description="Low complexity" evidence="5">
    <location>
        <begin position="332"/>
        <end position="344"/>
    </location>
</feature>
<feature type="transmembrane region" description="Helical" evidence="6">
    <location>
        <begin position="56"/>
        <end position="84"/>
    </location>
</feature>
<dbReference type="PANTHER" id="PTHR31679">
    <property type="entry name" value="PEROXISOMAL MEMBRANE PROTEIN PEX30-RELATED"/>
    <property type="match status" value="1"/>
</dbReference>
<keyword evidence="9" id="KW-1185">Reference proteome</keyword>
<keyword evidence="2 6" id="KW-0812">Transmembrane</keyword>
<evidence type="ECO:0000256" key="3">
    <source>
        <dbReference type="ARBA" id="ARBA00022989"/>
    </source>
</evidence>
<dbReference type="PANTHER" id="PTHR31679:SF2">
    <property type="entry name" value="PEROXISOMAL MEMBRANE PROTEIN PEX30-RELATED"/>
    <property type="match status" value="1"/>
</dbReference>
<feature type="compositionally biased region" description="Low complexity" evidence="5">
    <location>
        <begin position="418"/>
        <end position="428"/>
    </location>
</feature>
<comment type="subcellular location">
    <subcellularLocation>
        <location evidence="1">Endomembrane system</location>
        <topology evidence="1">Multi-pass membrane protein</topology>
    </subcellularLocation>
</comment>